<gene>
    <name evidence="4" type="ORF">PMEA_00006825</name>
</gene>
<dbReference type="PIRSF" id="PIRSF037037">
    <property type="entry name" value="Kelch-like_protein_gigaxonin"/>
    <property type="match status" value="1"/>
</dbReference>
<accession>A0AAU9WHU7</accession>
<dbReference type="Gene3D" id="3.30.710.10">
    <property type="entry name" value="Potassium Channel Kv1.1, Chain A"/>
    <property type="match status" value="1"/>
</dbReference>
<dbReference type="Gene3D" id="2.120.10.80">
    <property type="entry name" value="Kelch-type beta propeller"/>
    <property type="match status" value="1"/>
</dbReference>
<dbReference type="PANTHER" id="PTHR45632">
    <property type="entry name" value="LD33804P"/>
    <property type="match status" value="1"/>
</dbReference>
<name>A0AAU9WHU7_9CNID</name>
<evidence type="ECO:0000256" key="1">
    <source>
        <dbReference type="ARBA" id="ARBA00022441"/>
    </source>
</evidence>
<evidence type="ECO:0000313" key="5">
    <source>
        <dbReference type="Proteomes" id="UP001159428"/>
    </source>
</evidence>
<sequence length="566" mass="65092">MMEDIQPISAAEQASFCVELMKRLNIQRKQDYLCDITLVTNDDREFKAHRNVLSAATPFFCKLLESDMKENREGIVRFEEISGTVMEDVLEFIYTGTVEVTQENAKELIAAGNYLMIPSLKTVSGRFLEAEMSNSNCISTFYFAEKYDCDELMNNSRRFVLENFRFVAALDEFLNLEAKEAEKWLSSDDISVETEADVFKIVLEWIEHSKSERKAFFEKLFRHVRLVLMSRDYLIDVVTNELVQESFACLRLTSTALKMSSFSSEGDVLQTPRKGVELHGIVACGGYENFCYFPEKDKWKRLPGGRSTGHTQMTRYRDNLFRFSRDGSVERYDPVFNVWSELELRENVSRVAIVKGEMYALELNTSEQQTIVKIYNVEHCTWETLHSSSEACREQMCVVSSGTYLYVFGGKPPETREYVAKAERFDTVIKKWEEIADMLEERGDAFGEATKEKIFVAGGKHREGNSVLQTCEIYNILTNEWQLTGSLNVSRMRGSMMCLKGKLYVLGGEREENHRELKVECFNSEEGKWIHKTTIPSSSSRHNNGRIFNGCVLKLSKGVLDKLKEI</sequence>
<dbReference type="Pfam" id="PF07707">
    <property type="entry name" value="BACK"/>
    <property type="match status" value="1"/>
</dbReference>
<dbReference type="Gene3D" id="1.25.40.420">
    <property type="match status" value="1"/>
</dbReference>
<proteinExistence type="predicted"/>
<evidence type="ECO:0000313" key="4">
    <source>
        <dbReference type="EMBL" id="CAH3115874.1"/>
    </source>
</evidence>
<dbReference type="EMBL" id="CALNXJ010000015">
    <property type="protein sequence ID" value="CAH3115874.1"/>
    <property type="molecule type" value="Genomic_DNA"/>
</dbReference>
<dbReference type="InterPro" id="IPR011705">
    <property type="entry name" value="BACK"/>
</dbReference>
<dbReference type="Proteomes" id="UP001159428">
    <property type="component" value="Unassembled WGS sequence"/>
</dbReference>
<dbReference type="AlphaFoldDB" id="A0AAU9WHU7"/>
<dbReference type="SMART" id="SM00225">
    <property type="entry name" value="BTB"/>
    <property type="match status" value="1"/>
</dbReference>
<evidence type="ECO:0000259" key="3">
    <source>
        <dbReference type="PROSITE" id="PS50097"/>
    </source>
</evidence>
<dbReference type="InterPro" id="IPR015915">
    <property type="entry name" value="Kelch-typ_b-propeller"/>
</dbReference>
<protein>
    <recommendedName>
        <fullName evidence="3">BTB domain-containing protein</fullName>
    </recommendedName>
</protein>
<dbReference type="PROSITE" id="PS50097">
    <property type="entry name" value="BTB"/>
    <property type="match status" value="1"/>
</dbReference>
<dbReference type="SUPFAM" id="SSF54695">
    <property type="entry name" value="POZ domain"/>
    <property type="match status" value="1"/>
</dbReference>
<reference evidence="4 5" key="1">
    <citation type="submission" date="2022-05" db="EMBL/GenBank/DDBJ databases">
        <authorList>
            <consortium name="Genoscope - CEA"/>
            <person name="William W."/>
        </authorList>
    </citation>
    <scope>NUCLEOTIDE SEQUENCE [LARGE SCALE GENOMIC DNA]</scope>
</reference>
<organism evidence="4 5">
    <name type="scientific">Pocillopora meandrina</name>
    <dbReference type="NCBI Taxonomy" id="46732"/>
    <lineage>
        <taxon>Eukaryota</taxon>
        <taxon>Metazoa</taxon>
        <taxon>Cnidaria</taxon>
        <taxon>Anthozoa</taxon>
        <taxon>Hexacorallia</taxon>
        <taxon>Scleractinia</taxon>
        <taxon>Astrocoeniina</taxon>
        <taxon>Pocilloporidae</taxon>
        <taxon>Pocillopora</taxon>
    </lineage>
</organism>
<dbReference type="InterPro" id="IPR006652">
    <property type="entry name" value="Kelch_1"/>
</dbReference>
<keyword evidence="5" id="KW-1185">Reference proteome</keyword>
<dbReference type="SUPFAM" id="SSF117281">
    <property type="entry name" value="Kelch motif"/>
    <property type="match status" value="1"/>
</dbReference>
<dbReference type="InterPro" id="IPR000210">
    <property type="entry name" value="BTB/POZ_dom"/>
</dbReference>
<feature type="domain" description="BTB" evidence="3">
    <location>
        <begin position="34"/>
        <end position="102"/>
    </location>
</feature>
<dbReference type="Pfam" id="PF24681">
    <property type="entry name" value="Kelch_KLHDC2_KLHL20_DRC7"/>
    <property type="match status" value="1"/>
</dbReference>
<dbReference type="InterPro" id="IPR017096">
    <property type="entry name" value="BTB-kelch_protein"/>
</dbReference>
<keyword evidence="2" id="KW-0677">Repeat</keyword>
<evidence type="ECO:0000256" key="2">
    <source>
        <dbReference type="ARBA" id="ARBA00022737"/>
    </source>
</evidence>
<dbReference type="PANTHER" id="PTHR45632:SF30">
    <property type="entry name" value="BTB DOMAIN-CONTAINING PROTEIN"/>
    <property type="match status" value="1"/>
</dbReference>
<dbReference type="SMART" id="SM00612">
    <property type="entry name" value="Kelch"/>
    <property type="match status" value="3"/>
</dbReference>
<dbReference type="FunFam" id="1.25.40.420:FF:000001">
    <property type="entry name" value="Kelch-like family member 12"/>
    <property type="match status" value="1"/>
</dbReference>
<dbReference type="InterPro" id="IPR011333">
    <property type="entry name" value="SKP1/BTB/POZ_sf"/>
</dbReference>
<comment type="caution">
    <text evidence="4">The sequence shown here is derived from an EMBL/GenBank/DDBJ whole genome shotgun (WGS) entry which is preliminary data.</text>
</comment>
<dbReference type="SMART" id="SM00875">
    <property type="entry name" value="BACK"/>
    <property type="match status" value="1"/>
</dbReference>
<dbReference type="Pfam" id="PF00651">
    <property type="entry name" value="BTB"/>
    <property type="match status" value="1"/>
</dbReference>
<keyword evidence="1" id="KW-0880">Kelch repeat</keyword>